<dbReference type="EMBL" id="FMZZ01000009">
    <property type="protein sequence ID" value="SDD29295.1"/>
    <property type="molecule type" value="Genomic_DNA"/>
</dbReference>
<evidence type="ECO:0000313" key="8">
    <source>
        <dbReference type="Proteomes" id="UP000199501"/>
    </source>
</evidence>
<keyword evidence="8" id="KW-1185">Reference proteome</keyword>
<dbReference type="RefSeq" id="WP_091452907.1">
    <property type="nucleotide sequence ID" value="NZ_FMZZ01000009.1"/>
</dbReference>
<dbReference type="Pfam" id="PF00425">
    <property type="entry name" value="Chorismate_bind"/>
    <property type="match status" value="1"/>
</dbReference>
<dbReference type="Gene3D" id="3.60.120.10">
    <property type="entry name" value="Anthranilate synthase"/>
    <property type="match status" value="1"/>
</dbReference>
<name>A0A1G6TLU5_9PSEU</name>
<dbReference type="Proteomes" id="UP000199501">
    <property type="component" value="Unassembled WGS sequence"/>
</dbReference>
<keyword evidence="4" id="KW-0413">Isomerase</keyword>
<protein>
    <recommendedName>
        <fullName evidence="3">isochorismate synthase</fullName>
        <ecNumber evidence="3">5.4.4.2</ecNumber>
    </recommendedName>
    <alternativeName>
        <fullName evidence="5">Isochorismate mutase</fullName>
    </alternativeName>
</protein>
<dbReference type="InterPro" id="IPR015890">
    <property type="entry name" value="Chorismate_C"/>
</dbReference>
<dbReference type="OrthoDB" id="9806579at2"/>
<dbReference type="STRING" id="1271860.SAMN05216174_109180"/>
<dbReference type="InterPro" id="IPR005801">
    <property type="entry name" value="ADC_synthase"/>
</dbReference>
<accession>A0A1G6TLU5</accession>
<dbReference type="AlphaFoldDB" id="A0A1G6TLU5"/>
<evidence type="ECO:0000313" key="7">
    <source>
        <dbReference type="EMBL" id="SDD29295.1"/>
    </source>
</evidence>
<dbReference type="GO" id="GO:0009697">
    <property type="term" value="P:salicylic acid biosynthetic process"/>
    <property type="evidence" value="ECO:0007669"/>
    <property type="project" value="TreeGrafter"/>
</dbReference>
<dbReference type="EC" id="5.4.4.2" evidence="3"/>
<dbReference type="PANTHER" id="PTHR42839:SF2">
    <property type="entry name" value="ISOCHORISMATE SYNTHASE ENTC"/>
    <property type="match status" value="1"/>
</dbReference>
<evidence type="ECO:0000259" key="6">
    <source>
        <dbReference type="Pfam" id="PF00425"/>
    </source>
</evidence>
<comment type="similarity">
    <text evidence="2">Belongs to the isochorismate synthase family.</text>
</comment>
<evidence type="ECO:0000256" key="1">
    <source>
        <dbReference type="ARBA" id="ARBA00000799"/>
    </source>
</evidence>
<evidence type="ECO:0000256" key="2">
    <source>
        <dbReference type="ARBA" id="ARBA00005297"/>
    </source>
</evidence>
<feature type="domain" description="Chorismate-utilising enzyme C-terminal" evidence="6">
    <location>
        <begin position="114"/>
        <end position="369"/>
    </location>
</feature>
<evidence type="ECO:0000256" key="3">
    <source>
        <dbReference type="ARBA" id="ARBA00012824"/>
    </source>
</evidence>
<dbReference type="SUPFAM" id="SSF56322">
    <property type="entry name" value="ADC synthase"/>
    <property type="match status" value="1"/>
</dbReference>
<dbReference type="GO" id="GO:0008909">
    <property type="term" value="F:isochorismate synthase activity"/>
    <property type="evidence" value="ECO:0007669"/>
    <property type="project" value="UniProtKB-EC"/>
</dbReference>
<evidence type="ECO:0000256" key="4">
    <source>
        <dbReference type="ARBA" id="ARBA00023235"/>
    </source>
</evidence>
<evidence type="ECO:0000256" key="5">
    <source>
        <dbReference type="ARBA" id="ARBA00041564"/>
    </source>
</evidence>
<gene>
    <name evidence="7" type="ORF">SAMN05216174_109180</name>
</gene>
<dbReference type="NCBIfam" id="TIGR00543">
    <property type="entry name" value="isochor_syn"/>
    <property type="match status" value="1"/>
</dbReference>
<reference evidence="8" key="1">
    <citation type="submission" date="2016-10" db="EMBL/GenBank/DDBJ databases">
        <authorList>
            <person name="Varghese N."/>
            <person name="Submissions S."/>
        </authorList>
    </citation>
    <scope>NUCLEOTIDE SEQUENCE [LARGE SCALE GENOMIC DNA]</scope>
    <source>
        <strain evidence="8">IBRC-M 10403</strain>
    </source>
</reference>
<sequence length="381" mass="39085">MAADGARRAAADLVEDYRPGSFLLAGPESTLLATGSQAAVSETDPDELAARVTKLLVDTQAPVAVGALPFDSAAAGHLVIPESVRRAGGLHPYLPAGEPWSPPAPEVVAVPEPADYERAVADAVTALCADTGLRKVVLARALRLTFAERVEVARLLPGLAAANPLGYTYAADLPGGSTLVGASPELLLARTGTQVVSNPMAGSLPRGADPDSDRANAAALLASTKDQAEHRLVVEAVVDALGPFCRGLYVPGGPSLVSTPTMWHLSTRITGELADPDVSSLRLAAALHPTPAVCGTPAAAARSAIADLEPFDRGFYSGVVGWCAPDGDGEWVVAIRCAEVSGARMRLFAGAGIMPASRPAAELAETSAKFRTLLLALGLDL</sequence>
<dbReference type="PANTHER" id="PTHR42839">
    <property type="entry name" value="ISOCHORISMATE SYNTHASE ENTC"/>
    <property type="match status" value="1"/>
</dbReference>
<proteinExistence type="inferred from homology"/>
<dbReference type="InterPro" id="IPR004561">
    <property type="entry name" value="IsoChor_synthase"/>
</dbReference>
<comment type="catalytic activity">
    <reaction evidence="1">
        <text>chorismate = isochorismate</text>
        <dbReference type="Rhea" id="RHEA:18985"/>
        <dbReference type="ChEBI" id="CHEBI:29748"/>
        <dbReference type="ChEBI" id="CHEBI:29780"/>
        <dbReference type="EC" id="5.4.4.2"/>
    </reaction>
</comment>
<organism evidence="7 8">
    <name type="scientific">Actinokineospora iranica</name>
    <dbReference type="NCBI Taxonomy" id="1271860"/>
    <lineage>
        <taxon>Bacteria</taxon>
        <taxon>Bacillati</taxon>
        <taxon>Actinomycetota</taxon>
        <taxon>Actinomycetes</taxon>
        <taxon>Pseudonocardiales</taxon>
        <taxon>Pseudonocardiaceae</taxon>
        <taxon>Actinokineospora</taxon>
    </lineage>
</organism>